<gene>
    <name evidence="1" type="ORF">ACI1P1_28180</name>
</gene>
<dbReference type="Proteomes" id="UP001631969">
    <property type="component" value="Unassembled WGS sequence"/>
</dbReference>
<keyword evidence="2" id="KW-1185">Reference proteome</keyword>
<comment type="caution">
    <text evidence="1">The sequence shown here is derived from an EMBL/GenBank/DDBJ whole genome shotgun (WGS) entry which is preliminary data.</text>
</comment>
<name>A0ACC7P541_9BACL</name>
<proteinExistence type="predicted"/>
<reference evidence="1" key="1">
    <citation type="submission" date="2024-12" db="EMBL/GenBank/DDBJ databases">
        <authorList>
            <person name="Wu N."/>
        </authorList>
    </citation>
    <scope>NUCLEOTIDE SEQUENCE</scope>
    <source>
        <strain evidence="1">P15</strain>
    </source>
</reference>
<dbReference type="EMBL" id="JBJURJ010000027">
    <property type="protein sequence ID" value="MFM9332179.1"/>
    <property type="molecule type" value="Genomic_DNA"/>
</dbReference>
<organism evidence="1 2">
    <name type="scientific">Paenibacillus mesotrionivorans</name>
    <dbReference type="NCBI Taxonomy" id="3160968"/>
    <lineage>
        <taxon>Bacteria</taxon>
        <taxon>Bacillati</taxon>
        <taxon>Bacillota</taxon>
        <taxon>Bacilli</taxon>
        <taxon>Bacillales</taxon>
        <taxon>Paenibacillaceae</taxon>
        <taxon>Paenibacillus</taxon>
    </lineage>
</organism>
<accession>A0ACC7P541</accession>
<evidence type="ECO:0000313" key="1">
    <source>
        <dbReference type="EMBL" id="MFM9332179.1"/>
    </source>
</evidence>
<evidence type="ECO:0000313" key="2">
    <source>
        <dbReference type="Proteomes" id="UP001631969"/>
    </source>
</evidence>
<sequence length="209" mass="24100">MAAEGKRTRMTNRDIQAAERKQQLLDTAKRLFAQKGYHATSMRELNKTIGMTEALAYHYFPGGKLDILRAVLQVAQEERIARIVAFLEQTFLGEPALDQTLLSLMDGIAGQIQNDRDYFLILIQERNQLEPEQQEALDDLTKQPFQAMEVYLRKLFARGELREMDFAMAASQFLSHIVVLIVQGMIKEQNLGMEQKQRIVDYYAALWSR</sequence>
<protein>
    <submittedName>
        <fullName evidence="1">TetR/AcrR family transcriptional regulator</fullName>
    </submittedName>
</protein>